<comment type="caution">
    <text evidence="2">The sequence shown here is derived from an EMBL/GenBank/DDBJ whole genome shotgun (WGS) entry which is preliminary data.</text>
</comment>
<organism evidence="2 3">
    <name type="scientific">Nephila pilipes</name>
    <name type="common">Giant wood spider</name>
    <name type="synonym">Nephila maculata</name>
    <dbReference type="NCBI Taxonomy" id="299642"/>
    <lineage>
        <taxon>Eukaryota</taxon>
        <taxon>Metazoa</taxon>
        <taxon>Ecdysozoa</taxon>
        <taxon>Arthropoda</taxon>
        <taxon>Chelicerata</taxon>
        <taxon>Arachnida</taxon>
        <taxon>Araneae</taxon>
        <taxon>Araneomorphae</taxon>
        <taxon>Entelegynae</taxon>
        <taxon>Araneoidea</taxon>
        <taxon>Nephilidae</taxon>
        <taxon>Nephila</taxon>
    </lineage>
</organism>
<proteinExistence type="predicted"/>
<name>A0A8X6PP56_NEPPI</name>
<sequence>MIVATPSYPIRLQPRGYSEGQDIPIVSTTSAESPLGNTFNCFSSFHKIISVTSRIYRFRNNYKRNNESRVIGEFGVPEINRIELTNMKKYMHIYKLRNLFAKAEIAATAVPIQSEEAIKASFPERTKGSGYEGIPYTQLPDATEERYQR</sequence>
<protein>
    <submittedName>
        <fullName evidence="2">Uncharacterized protein</fullName>
    </submittedName>
</protein>
<gene>
    <name evidence="2" type="ORF">NPIL_438861</name>
</gene>
<dbReference type="AlphaFoldDB" id="A0A8X6PP56"/>
<feature type="region of interest" description="Disordered" evidence="1">
    <location>
        <begin position="121"/>
        <end position="149"/>
    </location>
</feature>
<dbReference type="EMBL" id="BMAW01117901">
    <property type="protein sequence ID" value="GFT77320.1"/>
    <property type="molecule type" value="Genomic_DNA"/>
</dbReference>
<dbReference type="Proteomes" id="UP000887013">
    <property type="component" value="Unassembled WGS sequence"/>
</dbReference>
<evidence type="ECO:0000313" key="3">
    <source>
        <dbReference type="Proteomes" id="UP000887013"/>
    </source>
</evidence>
<accession>A0A8X6PP56</accession>
<evidence type="ECO:0000313" key="2">
    <source>
        <dbReference type="EMBL" id="GFT77320.1"/>
    </source>
</evidence>
<keyword evidence="3" id="KW-1185">Reference proteome</keyword>
<evidence type="ECO:0000256" key="1">
    <source>
        <dbReference type="SAM" id="MobiDB-lite"/>
    </source>
</evidence>
<reference evidence="2" key="1">
    <citation type="submission" date="2020-08" db="EMBL/GenBank/DDBJ databases">
        <title>Multicomponent nature underlies the extraordinary mechanical properties of spider dragline silk.</title>
        <authorList>
            <person name="Kono N."/>
            <person name="Nakamura H."/>
            <person name="Mori M."/>
            <person name="Yoshida Y."/>
            <person name="Ohtoshi R."/>
            <person name="Malay A.D."/>
            <person name="Moran D.A.P."/>
            <person name="Tomita M."/>
            <person name="Numata K."/>
            <person name="Arakawa K."/>
        </authorList>
    </citation>
    <scope>NUCLEOTIDE SEQUENCE</scope>
</reference>